<dbReference type="RefSeq" id="WP_133874143.1">
    <property type="nucleotide sequence ID" value="NZ_BOMD01000090.1"/>
</dbReference>
<feature type="compositionally biased region" description="Low complexity" evidence="1">
    <location>
        <begin position="115"/>
        <end position="129"/>
    </location>
</feature>
<keyword evidence="4" id="KW-1185">Reference proteome</keyword>
<evidence type="ECO:0000256" key="2">
    <source>
        <dbReference type="SAM" id="SignalP"/>
    </source>
</evidence>
<evidence type="ECO:0000313" key="3">
    <source>
        <dbReference type="EMBL" id="TDO39889.1"/>
    </source>
</evidence>
<evidence type="ECO:0000256" key="1">
    <source>
        <dbReference type="SAM" id="MobiDB-lite"/>
    </source>
</evidence>
<accession>A0A4R6JTN7</accession>
<dbReference type="AlphaFoldDB" id="A0A4R6JTN7"/>
<evidence type="ECO:0000313" key="4">
    <source>
        <dbReference type="Proteomes" id="UP000294901"/>
    </source>
</evidence>
<comment type="caution">
    <text evidence="3">The sequence shown here is derived from an EMBL/GenBank/DDBJ whole genome shotgun (WGS) entry which is preliminary data.</text>
</comment>
<keyword evidence="2" id="KW-0732">Signal</keyword>
<sequence>MRSLGTRRVTLAAGVATVAVIALAGCSAGQVAETAILKTPISGLNTQSPDGRLLIRNLQVVYNDPEGYPANGDASIEVGLFNQTTEEMTVLISSRPLQDEQAGVVSARQIGLSGSAAAASPSANPEPSGTGTDPDEVGGGNDQNTGVEQPSTPPSLAGTPSVAPTASLRPARITLPALSSVIFLPEADAQLVAAGLSDELRPGNSLSLVFEVSGQSQPIELTAPFAVPLSPASRAPGEAGENHE</sequence>
<feature type="region of interest" description="Disordered" evidence="1">
    <location>
        <begin position="115"/>
        <end position="164"/>
    </location>
</feature>
<feature type="chain" id="PRO_5020766030" description="Copper(I)-binding protein" evidence="2">
    <location>
        <begin position="25"/>
        <end position="244"/>
    </location>
</feature>
<name>A0A4R6JTN7_9ACTN</name>
<gene>
    <name evidence="3" type="ORF">C8E87_3594</name>
</gene>
<evidence type="ECO:0008006" key="5">
    <source>
        <dbReference type="Google" id="ProtNLM"/>
    </source>
</evidence>
<dbReference type="PROSITE" id="PS51257">
    <property type="entry name" value="PROKAR_LIPOPROTEIN"/>
    <property type="match status" value="1"/>
</dbReference>
<dbReference type="EMBL" id="SNWR01000001">
    <property type="protein sequence ID" value="TDO39889.1"/>
    <property type="molecule type" value="Genomic_DNA"/>
</dbReference>
<feature type="signal peptide" evidence="2">
    <location>
        <begin position="1"/>
        <end position="24"/>
    </location>
</feature>
<reference evidence="3 4" key="1">
    <citation type="submission" date="2019-03" db="EMBL/GenBank/DDBJ databases">
        <title>Sequencing the genomes of 1000 actinobacteria strains.</title>
        <authorList>
            <person name="Klenk H.-P."/>
        </authorList>
    </citation>
    <scope>NUCLEOTIDE SEQUENCE [LARGE SCALE GENOMIC DNA]</scope>
    <source>
        <strain evidence="3 4">DSM 43805</strain>
    </source>
</reference>
<protein>
    <recommendedName>
        <fullName evidence="5">Copper(I)-binding protein</fullName>
    </recommendedName>
</protein>
<dbReference type="Proteomes" id="UP000294901">
    <property type="component" value="Unassembled WGS sequence"/>
</dbReference>
<proteinExistence type="predicted"/>
<organism evidence="3 4">
    <name type="scientific">Paractinoplanes brasiliensis</name>
    <dbReference type="NCBI Taxonomy" id="52695"/>
    <lineage>
        <taxon>Bacteria</taxon>
        <taxon>Bacillati</taxon>
        <taxon>Actinomycetota</taxon>
        <taxon>Actinomycetes</taxon>
        <taxon>Micromonosporales</taxon>
        <taxon>Micromonosporaceae</taxon>
        <taxon>Paractinoplanes</taxon>
    </lineage>
</organism>
<dbReference type="OrthoDB" id="3380373at2"/>